<organism evidence="1">
    <name type="scientific">Lepeophtheirus salmonis</name>
    <name type="common">Salmon louse</name>
    <name type="synonym">Caligus salmonis</name>
    <dbReference type="NCBI Taxonomy" id="72036"/>
    <lineage>
        <taxon>Eukaryota</taxon>
        <taxon>Metazoa</taxon>
        <taxon>Ecdysozoa</taxon>
        <taxon>Arthropoda</taxon>
        <taxon>Crustacea</taxon>
        <taxon>Multicrustacea</taxon>
        <taxon>Hexanauplia</taxon>
        <taxon>Copepoda</taxon>
        <taxon>Siphonostomatoida</taxon>
        <taxon>Caligidae</taxon>
        <taxon>Lepeophtheirus</taxon>
    </lineage>
</organism>
<proteinExistence type="predicted"/>
<reference evidence="1" key="1">
    <citation type="submission" date="2014-05" db="EMBL/GenBank/DDBJ databases">
        <authorList>
            <person name="Chronopoulou M."/>
        </authorList>
    </citation>
    <scope>NUCLEOTIDE SEQUENCE</scope>
    <source>
        <tissue evidence="1">Whole organism</tissue>
    </source>
</reference>
<protein>
    <submittedName>
        <fullName evidence="1">Uncharacterized protein</fullName>
    </submittedName>
</protein>
<evidence type="ECO:0000313" key="1">
    <source>
        <dbReference type="EMBL" id="CDW21545.1"/>
    </source>
</evidence>
<dbReference type="EMBL" id="HACA01004184">
    <property type="protein sequence ID" value="CDW21545.1"/>
    <property type="molecule type" value="Transcribed_RNA"/>
</dbReference>
<accession>A0A0K2T6W4</accession>
<dbReference type="AlphaFoldDB" id="A0A0K2T6W4"/>
<name>A0A0K2T6W4_LEPSM</name>
<sequence length="77" mass="8599">MTLELDPFAHTLQVVGRLKDHLPSASPNNWRGKRVISKSQTGLGGVLKKTNQANPLKPMLALVRDLWGFTPDCLWSF</sequence>